<proteinExistence type="predicted"/>
<protein>
    <submittedName>
        <fullName evidence="2">Uncharacterized protein</fullName>
    </submittedName>
</protein>
<reference evidence="2" key="1">
    <citation type="submission" date="2023-06" db="EMBL/GenBank/DDBJ databases">
        <title>Genome-scale phylogeny and comparative genomics of the fungal order Sordariales.</title>
        <authorList>
            <consortium name="Lawrence Berkeley National Laboratory"/>
            <person name="Hensen N."/>
            <person name="Bonometti L."/>
            <person name="Westerberg I."/>
            <person name="Brannstrom I.O."/>
            <person name="Guillou S."/>
            <person name="Cros-Aarteil S."/>
            <person name="Calhoun S."/>
            <person name="Haridas S."/>
            <person name="Kuo A."/>
            <person name="Mondo S."/>
            <person name="Pangilinan J."/>
            <person name="Riley R."/>
            <person name="LaButti K."/>
            <person name="Andreopoulos B."/>
            <person name="Lipzen A."/>
            <person name="Chen C."/>
            <person name="Yanf M."/>
            <person name="Daum C."/>
            <person name="Ng V."/>
            <person name="Clum A."/>
            <person name="Steindorff A."/>
            <person name="Ohm R."/>
            <person name="Martin F."/>
            <person name="Silar P."/>
            <person name="Natvig D."/>
            <person name="Lalanne C."/>
            <person name="Gautier V."/>
            <person name="Ament-velasquez S.L."/>
            <person name="Kruys A."/>
            <person name="Hutchinson M.I."/>
            <person name="Powell A.J."/>
            <person name="Barry K."/>
            <person name="Miller A.N."/>
            <person name="Grigoriev I.V."/>
            <person name="Debuchy R."/>
            <person name="Gladieux P."/>
            <person name="Thoren M.H."/>
            <person name="Johannesson H."/>
        </authorList>
    </citation>
    <scope>NUCLEOTIDE SEQUENCE</scope>
    <source>
        <strain evidence="2">SMH3187-1</strain>
    </source>
</reference>
<gene>
    <name evidence="2" type="ORF">B0T18DRAFT_391523</name>
</gene>
<feature type="compositionally biased region" description="Low complexity" evidence="1">
    <location>
        <begin position="1"/>
        <end position="13"/>
    </location>
</feature>
<feature type="region of interest" description="Disordered" evidence="1">
    <location>
        <begin position="1"/>
        <end position="20"/>
    </location>
</feature>
<evidence type="ECO:0000256" key="1">
    <source>
        <dbReference type="SAM" id="MobiDB-lite"/>
    </source>
</evidence>
<evidence type="ECO:0000313" key="2">
    <source>
        <dbReference type="EMBL" id="KAK0742584.1"/>
    </source>
</evidence>
<sequence length="235" mass="25945">MASTTIATISRSSLADSSGEPPKIADFKHLASYTWRNKTAPTITVPAPRLEPDSGTVFIDQNAAQCPSSPLEPLFRAVLAQDPDFSLRNVDLVTDRGNIRKLLRFVQGFTNDHFRILVEVVRDGDTSTALFTRVEPKTTYTIHGFRGYGMTFETAYTAQGVGMNGYHRTLGYIFAGVRGKDVLGTYGHLANPEADGRILYHGRVFNNVKVQDMTDKIVFWEAVGVPEEADVGTNR</sequence>
<dbReference type="AlphaFoldDB" id="A0AA40ENI5"/>
<dbReference type="PANTHER" id="PTHR35179:SF2">
    <property type="entry name" value="START DOMAIN-CONTAINING PROTEIN"/>
    <property type="match status" value="1"/>
</dbReference>
<comment type="caution">
    <text evidence="2">The sequence shown here is derived from an EMBL/GenBank/DDBJ whole genome shotgun (WGS) entry which is preliminary data.</text>
</comment>
<evidence type="ECO:0000313" key="3">
    <source>
        <dbReference type="Proteomes" id="UP001172155"/>
    </source>
</evidence>
<name>A0AA40ENI5_9PEZI</name>
<dbReference type="PANTHER" id="PTHR35179">
    <property type="entry name" value="PROTEIN CBG02620"/>
    <property type="match status" value="1"/>
</dbReference>
<dbReference type="Proteomes" id="UP001172155">
    <property type="component" value="Unassembled WGS sequence"/>
</dbReference>
<organism evidence="2 3">
    <name type="scientific">Schizothecium vesticola</name>
    <dbReference type="NCBI Taxonomy" id="314040"/>
    <lineage>
        <taxon>Eukaryota</taxon>
        <taxon>Fungi</taxon>
        <taxon>Dikarya</taxon>
        <taxon>Ascomycota</taxon>
        <taxon>Pezizomycotina</taxon>
        <taxon>Sordariomycetes</taxon>
        <taxon>Sordariomycetidae</taxon>
        <taxon>Sordariales</taxon>
        <taxon>Schizotheciaceae</taxon>
        <taxon>Schizothecium</taxon>
    </lineage>
</organism>
<accession>A0AA40ENI5</accession>
<keyword evidence="3" id="KW-1185">Reference proteome</keyword>
<dbReference type="EMBL" id="JAUKUD010000005">
    <property type="protein sequence ID" value="KAK0742584.1"/>
    <property type="molecule type" value="Genomic_DNA"/>
</dbReference>